<proteinExistence type="predicted"/>
<evidence type="ECO:0000256" key="2">
    <source>
        <dbReference type="ARBA" id="ARBA00023125"/>
    </source>
</evidence>
<gene>
    <name evidence="5" type="ORF">F7Q99_03265</name>
</gene>
<organism evidence="5 6">
    <name type="scientific">Streptomyces kaniharaensis</name>
    <dbReference type="NCBI Taxonomy" id="212423"/>
    <lineage>
        <taxon>Bacteria</taxon>
        <taxon>Bacillati</taxon>
        <taxon>Actinomycetota</taxon>
        <taxon>Actinomycetes</taxon>
        <taxon>Kitasatosporales</taxon>
        <taxon>Streptomycetaceae</taxon>
        <taxon>Streptomyces</taxon>
    </lineage>
</organism>
<reference evidence="5 6" key="1">
    <citation type="submission" date="2019-09" db="EMBL/GenBank/DDBJ databases">
        <title>Genome Sequences of Streptomyces kaniharaensis ATCC 21070.</title>
        <authorList>
            <person name="Zhu W."/>
            <person name="De Crecy-Lagard V."/>
            <person name="Richards N.G."/>
        </authorList>
    </citation>
    <scope>NUCLEOTIDE SEQUENCE [LARGE SCALE GENOMIC DNA]</scope>
    <source>
        <strain evidence="5 6">SF-557</strain>
    </source>
</reference>
<dbReference type="InterPro" id="IPR035418">
    <property type="entry name" value="AraC-bd_2"/>
</dbReference>
<name>A0A6N7KMG6_9ACTN</name>
<dbReference type="AlphaFoldDB" id="A0A6N7KMG6"/>
<dbReference type="GO" id="GO:0003700">
    <property type="term" value="F:DNA-binding transcription factor activity"/>
    <property type="evidence" value="ECO:0007669"/>
    <property type="project" value="InterPro"/>
</dbReference>
<dbReference type="PANTHER" id="PTHR46796:SF6">
    <property type="entry name" value="ARAC SUBFAMILY"/>
    <property type="match status" value="1"/>
</dbReference>
<dbReference type="PROSITE" id="PS01124">
    <property type="entry name" value="HTH_ARAC_FAMILY_2"/>
    <property type="match status" value="1"/>
</dbReference>
<evidence type="ECO:0000256" key="1">
    <source>
        <dbReference type="ARBA" id="ARBA00023015"/>
    </source>
</evidence>
<dbReference type="InterPro" id="IPR050204">
    <property type="entry name" value="AraC_XylS_family_regulators"/>
</dbReference>
<dbReference type="SMART" id="SM00342">
    <property type="entry name" value="HTH_ARAC"/>
    <property type="match status" value="1"/>
</dbReference>
<evidence type="ECO:0000256" key="3">
    <source>
        <dbReference type="ARBA" id="ARBA00023163"/>
    </source>
</evidence>
<evidence type="ECO:0000313" key="5">
    <source>
        <dbReference type="EMBL" id="MQS11334.1"/>
    </source>
</evidence>
<dbReference type="GO" id="GO:0043565">
    <property type="term" value="F:sequence-specific DNA binding"/>
    <property type="evidence" value="ECO:0007669"/>
    <property type="project" value="InterPro"/>
</dbReference>
<accession>A0A6N7KMG6</accession>
<dbReference type="PANTHER" id="PTHR46796">
    <property type="entry name" value="HTH-TYPE TRANSCRIPTIONAL ACTIVATOR RHAS-RELATED"/>
    <property type="match status" value="1"/>
</dbReference>
<dbReference type="EMBL" id="WBOF01000001">
    <property type="protein sequence ID" value="MQS11334.1"/>
    <property type="molecule type" value="Genomic_DNA"/>
</dbReference>
<protein>
    <submittedName>
        <fullName evidence="5">Helix-turn-helix domain-containing protein</fullName>
    </submittedName>
</protein>
<dbReference type="Proteomes" id="UP000450000">
    <property type="component" value="Unassembled WGS sequence"/>
</dbReference>
<evidence type="ECO:0000313" key="6">
    <source>
        <dbReference type="Proteomes" id="UP000450000"/>
    </source>
</evidence>
<comment type="caution">
    <text evidence="5">The sequence shown here is derived from an EMBL/GenBank/DDBJ whole genome shotgun (WGS) entry which is preliminary data.</text>
</comment>
<dbReference type="Gene3D" id="1.10.10.60">
    <property type="entry name" value="Homeodomain-like"/>
    <property type="match status" value="1"/>
</dbReference>
<dbReference type="SUPFAM" id="SSF46689">
    <property type="entry name" value="Homeodomain-like"/>
    <property type="match status" value="1"/>
</dbReference>
<dbReference type="InterPro" id="IPR018060">
    <property type="entry name" value="HTH_AraC"/>
</dbReference>
<sequence>MLEQTVYRSEDVPAADRFDCWRRLVRQTHAPLDLTTPHTEDFRAVQRVLHLDGLSVWPCTFKPVLFRRTPRLIRASDPESVNVSLPISGPLESTLGDHQAVYPPYSLCVVSSSRPIDVWAGRTGARHTGIGLEIPRTRLTLPRDGVARLANRPLPTDHGFGAVLAQLLLQITRETDHYQPSDGPRLAAVIAEVVSSLFAAALETRPASAGPGRVALLLRIKSFITDHLHDPDLTPATVAAAHHISLSYLHRLFQEDGTSVSAWTRRRRLDRARRDLADPGLNALPVHAIATRWGFRHASDFTRAFRTTYGTCPRDYRRDHQLPGPGD</sequence>
<evidence type="ECO:0000259" key="4">
    <source>
        <dbReference type="PROSITE" id="PS01124"/>
    </source>
</evidence>
<keyword evidence="3" id="KW-0804">Transcription</keyword>
<dbReference type="Pfam" id="PF12833">
    <property type="entry name" value="HTH_18"/>
    <property type="match status" value="1"/>
</dbReference>
<keyword evidence="1" id="KW-0805">Transcription regulation</keyword>
<dbReference type="RefSeq" id="WP_326846204.1">
    <property type="nucleotide sequence ID" value="NZ_WBOF01000001.1"/>
</dbReference>
<feature type="domain" description="HTH araC/xylS-type" evidence="4">
    <location>
        <begin position="218"/>
        <end position="319"/>
    </location>
</feature>
<dbReference type="InterPro" id="IPR009057">
    <property type="entry name" value="Homeodomain-like_sf"/>
</dbReference>
<keyword evidence="6" id="KW-1185">Reference proteome</keyword>
<keyword evidence="2" id="KW-0238">DNA-binding</keyword>
<dbReference type="Pfam" id="PF14525">
    <property type="entry name" value="AraC_binding_2"/>
    <property type="match status" value="1"/>
</dbReference>